<sequence length="136" mass="14758">MSSHCFRRVNCLWTSAGTRARISSDMLQCGRPIQSQAVVHFGSRAQKEHVGFAHAGSGNGKVSGARQRFDPVLGIARGRTGAHVELAQKRPIAPLFGHVVPNAQQATQADQSENDPGQADHQAEEHTECRQRTHGD</sequence>
<reference evidence="2" key="1">
    <citation type="journal article" date="2016" name="Ticks Tick Borne Dis.">
        <title>De novo assembly and annotation of the salivary gland transcriptome of Rhipicephalus appendiculatus male and female ticks during blood feeding.</title>
        <authorList>
            <person name="de Castro M.H."/>
            <person name="de Klerk D."/>
            <person name="Pienaar R."/>
            <person name="Latif A.A."/>
            <person name="Rees D.J."/>
            <person name="Mans B.J."/>
        </authorList>
    </citation>
    <scope>NUCLEOTIDE SEQUENCE</scope>
    <source>
        <tissue evidence="2">Salivary glands</tissue>
    </source>
</reference>
<evidence type="ECO:0000256" key="1">
    <source>
        <dbReference type="SAM" id="MobiDB-lite"/>
    </source>
</evidence>
<accession>A0A131YCF2</accession>
<organism evidence="2">
    <name type="scientific">Rhipicephalus appendiculatus</name>
    <name type="common">Brown ear tick</name>
    <dbReference type="NCBI Taxonomy" id="34631"/>
    <lineage>
        <taxon>Eukaryota</taxon>
        <taxon>Metazoa</taxon>
        <taxon>Ecdysozoa</taxon>
        <taxon>Arthropoda</taxon>
        <taxon>Chelicerata</taxon>
        <taxon>Arachnida</taxon>
        <taxon>Acari</taxon>
        <taxon>Parasitiformes</taxon>
        <taxon>Ixodida</taxon>
        <taxon>Ixodoidea</taxon>
        <taxon>Ixodidae</taxon>
        <taxon>Rhipicephalinae</taxon>
        <taxon>Rhipicephalus</taxon>
        <taxon>Rhipicephalus</taxon>
    </lineage>
</organism>
<feature type="region of interest" description="Disordered" evidence="1">
    <location>
        <begin position="97"/>
        <end position="136"/>
    </location>
</feature>
<feature type="compositionally biased region" description="Polar residues" evidence="1">
    <location>
        <begin position="102"/>
        <end position="115"/>
    </location>
</feature>
<dbReference type="EMBL" id="GEDV01011514">
    <property type="protein sequence ID" value="JAP77043.1"/>
    <property type="molecule type" value="Transcribed_RNA"/>
</dbReference>
<proteinExistence type="predicted"/>
<feature type="compositionally biased region" description="Basic and acidic residues" evidence="1">
    <location>
        <begin position="121"/>
        <end position="136"/>
    </location>
</feature>
<name>A0A131YCF2_RHIAP</name>
<protein>
    <submittedName>
        <fullName evidence="2">Uncharacterized protein</fullName>
    </submittedName>
</protein>
<evidence type="ECO:0000313" key="2">
    <source>
        <dbReference type="EMBL" id="JAP77043.1"/>
    </source>
</evidence>
<dbReference type="AlphaFoldDB" id="A0A131YCF2"/>